<evidence type="ECO:0000256" key="1">
    <source>
        <dbReference type="ARBA" id="ARBA00004613"/>
    </source>
</evidence>
<comment type="similarity">
    <text evidence="6">Belongs to the otogelin family.</text>
</comment>
<dbReference type="InterPro" id="IPR007934">
    <property type="entry name" value="AbfB_ABD"/>
</dbReference>
<dbReference type="PANTHER" id="PTHR11339">
    <property type="entry name" value="EXTRACELLULAR MATRIX GLYCOPROTEIN RELATED"/>
    <property type="match status" value="1"/>
</dbReference>
<evidence type="ECO:0000256" key="6">
    <source>
        <dbReference type="ARBA" id="ARBA00061260"/>
    </source>
</evidence>
<evidence type="ECO:0000256" key="3">
    <source>
        <dbReference type="ARBA" id="ARBA00022737"/>
    </source>
</evidence>
<feature type="compositionally biased region" description="Low complexity" evidence="8">
    <location>
        <begin position="1576"/>
        <end position="1588"/>
    </location>
</feature>
<dbReference type="SMART" id="SM00041">
    <property type="entry name" value="CT"/>
    <property type="match status" value="1"/>
</dbReference>
<dbReference type="InParanoid" id="G3PZ76"/>
<dbReference type="PANTHER" id="PTHR11339:SF228">
    <property type="entry name" value="OTOGELIN"/>
    <property type="match status" value="1"/>
</dbReference>
<dbReference type="GO" id="GO:0046373">
    <property type="term" value="P:L-arabinose metabolic process"/>
    <property type="evidence" value="ECO:0007669"/>
    <property type="project" value="InterPro"/>
</dbReference>
<dbReference type="InterPro" id="IPR050780">
    <property type="entry name" value="Mucin_vWF_Thrombospondin_sf"/>
</dbReference>
<dbReference type="Ensembl" id="ENSGACT00000022959.3">
    <property type="protein sequence ID" value="ENSGACP00000022916.3"/>
    <property type="gene ID" value="ENSGACG00000017343.3"/>
</dbReference>
<name>G3PZ76_GASAC</name>
<dbReference type="InterPro" id="IPR058754">
    <property type="entry name" value="OTOGL-like_N"/>
</dbReference>
<feature type="region of interest" description="Disordered" evidence="8">
    <location>
        <begin position="1600"/>
        <end position="1806"/>
    </location>
</feature>
<feature type="region of interest" description="Disordered" evidence="8">
    <location>
        <begin position="1502"/>
        <end position="1588"/>
    </location>
</feature>
<protein>
    <submittedName>
        <fullName evidence="11">Otogelin</fullName>
    </submittedName>
</protein>
<feature type="region of interest" description="Disordered" evidence="8">
    <location>
        <begin position="1449"/>
        <end position="1470"/>
    </location>
</feature>
<feature type="compositionally biased region" description="Polar residues" evidence="8">
    <location>
        <begin position="1513"/>
        <end position="1563"/>
    </location>
</feature>
<dbReference type="Pfam" id="PF08742">
    <property type="entry name" value="C8"/>
    <property type="match status" value="2"/>
</dbReference>
<dbReference type="InterPro" id="IPR014853">
    <property type="entry name" value="VWF/SSPO/ZAN-like_Cys-rich_dom"/>
</dbReference>
<feature type="domain" description="VWFD" evidence="10">
    <location>
        <begin position="1875"/>
        <end position="2059"/>
    </location>
</feature>
<keyword evidence="4" id="KW-1015">Disulfide bond</keyword>
<dbReference type="SMART" id="SM00215">
    <property type="entry name" value="VWC_out"/>
    <property type="match status" value="1"/>
</dbReference>
<dbReference type="GO" id="GO:0046556">
    <property type="term" value="F:alpha-L-arabinofuranosidase activity"/>
    <property type="evidence" value="ECO:0007669"/>
    <property type="project" value="InterPro"/>
</dbReference>
<dbReference type="InterPro" id="IPR006207">
    <property type="entry name" value="Cys_knot_C"/>
</dbReference>
<dbReference type="InterPro" id="IPR058755">
    <property type="entry name" value="Fn1-VW_OTOGL"/>
</dbReference>
<dbReference type="Pfam" id="PF25960">
    <property type="entry name" value="Fn1-VW_OTOGL"/>
    <property type="match status" value="1"/>
</dbReference>
<dbReference type="Pfam" id="PF00094">
    <property type="entry name" value="VWD"/>
    <property type="match status" value="4"/>
</dbReference>
<reference evidence="11" key="1">
    <citation type="submission" date="2006-01" db="EMBL/GenBank/DDBJ databases">
        <authorList>
            <person name="Lindblad-Toh K."/>
            <person name="Mauceli E."/>
            <person name="Grabherr M."/>
            <person name="Chang J.L."/>
            <person name="Lander E.S."/>
        </authorList>
    </citation>
    <scope>NUCLEOTIDE SEQUENCE [LARGE SCALE GENOMIC DNA]</scope>
</reference>
<dbReference type="CDD" id="cd19941">
    <property type="entry name" value="TIL"/>
    <property type="match status" value="3"/>
</dbReference>
<keyword evidence="3" id="KW-0677">Repeat</keyword>
<evidence type="ECO:0000256" key="5">
    <source>
        <dbReference type="ARBA" id="ARBA00023180"/>
    </source>
</evidence>
<feature type="domain" description="CTCK" evidence="9">
    <location>
        <begin position="2589"/>
        <end position="2674"/>
    </location>
</feature>
<dbReference type="GO" id="GO:0005615">
    <property type="term" value="C:extracellular space"/>
    <property type="evidence" value="ECO:0007669"/>
    <property type="project" value="TreeGrafter"/>
</dbReference>
<sequence length="2674" mass="289417">SCLNGGRCVHPESCDCSLYQATGHRCQTVPNPGLEREMTCRSWGQYNFETFDGLYFHFPGRCTYTLLRDCEETPQASIVIRVSNPPPRLPPGSCPDGSGRAPPLPFVEHHTTEVRVAVRSLSPPLSLLCSLQLPHHVHDLQLERISQYVLVTRQRGFTLAWEGGSGSVYLKLSPELVGRACGLCGNFNADVQDDLRTSYGVLTHDVEMFGNSWAEAEPHGARCPAVPSGFSSPCAAAEAHVLLKVEEVCAVMLEPPFQSCHEFVSPLSFMAGCSNDLCMSGPEGDVVCQVLSEYARACAHADHPLHGWRQHFPQCAARSCPAGLQHRECISCCPASCNLERTCIDSRLACLDGCYCPDGLIYEDGGCVEASDCPCEFHGLFYHSGHTLQEECSNCTCVGGVWNCTEHSCPGECSVTGDMYFQSFDGRLYTFAATCQYVLAKSRNSGKFTVTIQNAPCGANLDGSCIQSVNLVIDEDPRTEVTLSHLGEVFLAGQYRVSLPYSDDLFHIQELSSMFLQVRTAFGLRLQYGWAQFRVYLQADAPWKDDTAGLCGTFNGNIQDDFLSPSGMIESTPQLFGNAWRVSSACSSSLSPPQLDPCDAHQQAAAYAWEMCDVLNQDLFSACHQHLSPATFHQQCRSDTCRCGTPCLCSALAHYARHCRRFSVVVDFRSQIPDCAVTCPATMQYGTCVSSCQRRCSALSVPPRCGGECEEGCVCPPESFYNHRTHTCVHRSECPCSFLGADYEPGDVIMTSAGVQLCLDGKLVLSSSRPPTDMLCPPGQRYQNCSEGADGVLLSRGVACERTCESSLLNLTCSSHEPCVAGCTCPPGLLKHGDECFEAASCPCLWKGKEYYPGDRVSSPCHQCVCQHGTFRCAFRACPAMCSAYGDRHYGTFDGLLFDYVGACEVHLVKSSGDVMLSVTAENVGCFDGGVVCRKSLVVNVGGSSVAFDEDSGEPNPSSAIDRKQRMFLWPAGFFTVVHFPDEDVTVLWDRKTTVHIQVGPRWQGKLSGLCGNFDTKTVNEMRTPDNIDSATPQEFGNSWTAAECVSSPDIRHPCSLSPLREPFAKRRCGVLLSEVFQACHPVLPITMFFSRTNTPAPRASEEENTAERSQDAAAHHCICIHVIVANCKKKKKFSISRISLIAGHFRERLRPPGKEYVSIVLLPLNNTHVSSCLPLPPPPAVPMTPSSSPTDTSRVSFEAADRPNYFLSAGAGGRVSLSKWEEGEAFREGATFVLHRNTWSPGYDALESHARPGFFLHATPARLHLLKYRHADSFRKATLFRLTGPSPDALPVPRCQWRYDSCVVPCFKTCGDPSAEACAGIPQVEGCLPVCPPHMVLDEVTRRCVFVEDCEECLISITDIYSVTVTDHDFQTSRRCATRPRILMSRRVRLLRQCLVQKTPLCRVYRRQRSSAHPAYTARMSEHRDAYSTWKTQPEVTYKTVLLEVPSAETTEETRRHAKSTPPVTSATPPEITTEVAAMTTEILTSAPPTPAPGVPETLLTTTSTRPPPGVLTTTLSPGTVQSVTETTRPSTGRAEVSTSRAEVSTTRAEVSTSRAEVSTSRAEVPTSRAEVWQTTPTPSRSPPGSTTVWDVATTHSMPTERFTPTSTTTAPTTTVGSTPGVPATTRVPPRITSPERPSVRPVTARVTAATSPPTSSTGSTPVGPGLTTTSATLPASAGPVATLSSTKRADTTTTSTSTPDLTAVGEPAPIPTLTTPVVSTTVSPTTVRESPAPEGTLTTKAPRPATPPPDAHLVSTQKPFATSSPAAATSVQTTARGAAANRTSAARPPASTAHAAEATASRATRTCTVGGTSPPYAEIVDDCTKYICVNNQLVLFNKSQSCPFTSDPPNCGLLGFAVLVNGDKCCPKWDCPCRCSVFPDLNVITFDGNSVAVYKAAAYIVTRLPNETVSVLVQECPVDSESPLLWNFTNLCLVALNITHQSDHVIVNRLQRRLYVNSRYAKPRFKKFGFEVYDTGNMYLIRSPAGLKLQWYHSTGMLVIDTDSSGSKLHAMGLCGESPFRTLKHLLLYGLLETSSPAACSPALKPPLLYGLLETCQSACSPALKPPLLYGLLETCQSACSPALKPPLLYGLLETCQSLCSPALELPLLYGLLETCQSACSPALELPLLYGLLETCQSATCQSACSPGLELPLLYGLLETCQSPCSPALEASPALWLLRDWSISVCTDSAGVPRAHGDVWKASGRCCMYRCDNDVVLPVEYDCAAAPPPPPCRRAAEVLVGLADDASCCPRKVCVCNQSLCDSAPPRCKYGEKLVSYYRADSCCPDYVCECDPDLCESDVPACRGDQTAIATRADGSCCLAHICMCSSCTGAPPLCQDGEVLTVDGNATDRCCPAYQCVCEPSRCPVLVCPVGMSVASGSSPGRCCPEQTCECSCEKIASPKCGLGEAAQLDRASPSDPHNQCACKRYKCVREAVCVFGERGVLRPGQTLVERHADGVCHSRQCSRSLDPASGFHLLRTASINCSAHCRPNQVYVPPKDQSTCCGCKNISCLYEQENGTAVLHKPGKSWVSNCVKFDCVETLSGPTLISHSYSCPPFNETECMKVGGTVVSYVDGCCKTCKEDGKSCQKVTVRMTIRKNDRRSNRPVNIVSCDGKCPSASIYNYNINTYARFCKCCRETGLQRRSVQLYCSGNATWVSYSIQEPTECSCQWS</sequence>
<dbReference type="SUPFAM" id="SSF57567">
    <property type="entry name" value="Serine protease inhibitors"/>
    <property type="match status" value="3"/>
</dbReference>
<dbReference type="Pfam" id="PF05270">
    <property type="entry name" value="AbfB"/>
    <property type="match status" value="1"/>
</dbReference>
<feature type="domain" description="VWFD" evidence="10">
    <location>
        <begin position="880"/>
        <end position="1049"/>
    </location>
</feature>
<dbReference type="eggNOG" id="KOG1216">
    <property type="taxonomic scope" value="Eukaryota"/>
</dbReference>
<organism evidence="11">
    <name type="scientific">Gasterosteus aculeatus</name>
    <name type="common">Three-spined stickleback</name>
    <dbReference type="NCBI Taxonomy" id="69293"/>
    <lineage>
        <taxon>Eukaryota</taxon>
        <taxon>Metazoa</taxon>
        <taxon>Chordata</taxon>
        <taxon>Craniata</taxon>
        <taxon>Vertebrata</taxon>
        <taxon>Euteleostomi</taxon>
        <taxon>Actinopterygii</taxon>
        <taxon>Neopterygii</taxon>
        <taxon>Teleostei</taxon>
        <taxon>Neoteleostei</taxon>
        <taxon>Acanthomorphata</taxon>
        <taxon>Eupercaria</taxon>
        <taxon>Perciformes</taxon>
        <taxon>Cottioidei</taxon>
        <taxon>Gasterosteales</taxon>
        <taxon>Gasterosteidae</taxon>
        <taxon>Gasterosteus</taxon>
    </lineage>
</organism>
<proteinExistence type="inferred from homology"/>
<evidence type="ECO:0000259" key="10">
    <source>
        <dbReference type="PROSITE" id="PS51233"/>
    </source>
</evidence>
<evidence type="ECO:0000259" key="9">
    <source>
        <dbReference type="PROSITE" id="PS01225"/>
    </source>
</evidence>
<dbReference type="Pfam" id="PF01826">
    <property type="entry name" value="TIL"/>
    <property type="match status" value="2"/>
</dbReference>
<comment type="subcellular location">
    <subcellularLocation>
        <location evidence="1">Secreted</location>
    </subcellularLocation>
</comment>
<dbReference type="SUPFAM" id="SSF110221">
    <property type="entry name" value="AbfB domain"/>
    <property type="match status" value="1"/>
</dbReference>
<dbReference type="SMART" id="SM00832">
    <property type="entry name" value="C8"/>
    <property type="match status" value="2"/>
</dbReference>
<dbReference type="Pfam" id="PF25961">
    <property type="entry name" value="OTOGL_N"/>
    <property type="match status" value="1"/>
</dbReference>
<feature type="compositionally biased region" description="Low complexity" evidence="8">
    <location>
        <begin position="1763"/>
        <end position="1806"/>
    </location>
</feature>
<evidence type="ECO:0000313" key="11">
    <source>
        <dbReference type="Ensembl" id="ENSGACP00000022916.3"/>
    </source>
</evidence>
<dbReference type="PROSITE" id="PS51233">
    <property type="entry name" value="VWFD"/>
    <property type="match status" value="4"/>
</dbReference>
<dbReference type="OMA" id="YREPPGK"/>
<dbReference type="InterPro" id="IPR058753">
    <property type="entry name" value="TIL_OTOGL_Mucin"/>
</dbReference>
<dbReference type="InterPro" id="IPR001007">
    <property type="entry name" value="VWF_dom"/>
</dbReference>
<dbReference type="InterPro" id="IPR036195">
    <property type="entry name" value="AbfB_ABD_sf"/>
</dbReference>
<dbReference type="PROSITE" id="PS01225">
    <property type="entry name" value="CTCK_2"/>
    <property type="match status" value="1"/>
</dbReference>
<evidence type="ECO:0000256" key="2">
    <source>
        <dbReference type="ARBA" id="ARBA00022525"/>
    </source>
</evidence>
<dbReference type="Gene3D" id="2.80.10.50">
    <property type="match status" value="1"/>
</dbReference>
<dbReference type="SMART" id="SM00216">
    <property type="entry name" value="VWD"/>
    <property type="match status" value="4"/>
</dbReference>
<dbReference type="Gene3D" id="2.10.25.10">
    <property type="entry name" value="Laminin"/>
    <property type="match status" value="3"/>
</dbReference>
<dbReference type="Pfam" id="PF25962">
    <property type="entry name" value="TIL_OTOGL_Mucin"/>
    <property type="match status" value="1"/>
</dbReference>
<dbReference type="STRING" id="69293.ENSGACP00000022916"/>
<keyword evidence="2" id="KW-0964">Secreted</keyword>
<dbReference type="InterPro" id="IPR002919">
    <property type="entry name" value="TIL_dom"/>
</dbReference>
<feature type="domain" description="VWFD" evidence="10">
    <location>
        <begin position="411"/>
        <end position="587"/>
    </location>
</feature>
<accession>G3PZ76</accession>
<feature type="compositionally biased region" description="Low complexity" evidence="8">
    <location>
        <begin position="1643"/>
        <end position="1705"/>
    </location>
</feature>
<feature type="domain" description="VWFD" evidence="10">
    <location>
        <begin position="38"/>
        <end position="224"/>
    </location>
</feature>
<reference evidence="11" key="2">
    <citation type="submission" date="2024-04" db="UniProtKB">
        <authorList>
            <consortium name="Ensembl"/>
        </authorList>
    </citation>
    <scope>IDENTIFICATION</scope>
</reference>
<dbReference type="InterPro" id="IPR036084">
    <property type="entry name" value="Ser_inhib-like_sf"/>
</dbReference>
<feature type="compositionally biased region" description="Low complexity" evidence="8">
    <location>
        <begin position="1605"/>
        <end position="1627"/>
    </location>
</feature>
<evidence type="ECO:0000256" key="7">
    <source>
        <dbReference type="PROSITE-ProRule" id="PRU00039"/>
    </source>
</evidence>
<keyword evidence="5" id="KW-0325">Glycoprotein</keyword>
<dbReference type="InterPro" id="IPR001846">
    <property type="entry name" value="VWF_type-D"/>
</dbReference>
<evidence type="ECO:0000256" key="4">
    <source>
        <dbReference type="ARBA" id="ARBA00023157"/>
    </source>
</evidence>
<comment type="caution">
    <text evidence="7">Lacks conserved residue(s) required for the propagation of feature annotation.</text>
</comment>
<evidence type="ECO:0000256" key="8">
    <source>
        <dbReference type="SAM" id="MobiDB-lite"/>
    </source>
</evidence>
<dbReference type="GO" id="GO:0031012">
    <property type="term" value="C:extracellular matrix"/>
    <property type="evidence" value="ECO:0007669"/>
    <property type="project" value="TreeGrafter"/>
</dbReference>
<feature type="compositionally biased region" description="Low complexity" evidence="8">
    <location>
        <begin position="1713"/>
        <end position="1729"/>
    </location>
</feature>